<dbReference type="Proteomes" id="UP001239462">
    <property type="component" value="Unassembled WGS sequence"/>
</dbReference>
<evidence type="ECO:0000313" key="3">
    <source>
        <dbReference type="Proteomes" id="UP001239462"/>
    </source>
</evidence>
<comment type="caution">
    <text evidence="2">The sequence shown here is derived from an EMBL/GenBank/DDBJ whole genome shotgun (WGS) entry which is preliminary data.</text>
</comment>
<dbReference type="EMBL" id="JASZZN010000040">
    <property type="protein sequence ID" value="MDM4019374.1"/>
    <property type="molecule type" value="Genomic_DNA"/>
</dbReference>
<feature type="non-terminal residue" evidence="2">
    <location>
        <position position="1"/>
    </location>
</feature>
<sequence>IGLFPCRSARETSSTFGSLGPLYALADARREYAERAARGELSHQQAASVARQHRGKPKQKSRGTKQVFSTENGIKVTLSTAKIENYFEIEQSLLEAFEEVRHRINNHVQMF</sequence>
<proteinExistence type="predicted"/>
<keyword evidence="3" id="KW-1185">Reference proteome</keyword>
<reference evidence="2 3" key="1">
    <citation type="submission" date="2023-06" db="EMBL/GenBank/DDBJ databases">
        <title>Roseiconus lacunae JC819 isolated from Gulf of Mannar region, Tamil Nadu.</title>
        <authorList>
            <person name="Pk S."/>
            <person name="Ch S."/>
            <person name="Ch V.R."/>
        </authorList>
    </citation>
    <scope>NUCLEOTIDE SEQUENCE [LARGE SCALE GENOMIC DNA]</scope>
    <source>
        <strain evidence="2 3">JC819</strain>
    </source>
</reference>
<accession>A0ABT7PSA2</accession>
<organism evidence="2 3">
    <name type="scientific">Roseiconus lacunae</name>
    <dbReference type="NCBI Taxonomy" id="2605694"/>
    <lineage>
        <taxon>Bacteria</taxon>
        <taxon>Pseudomonadati</taxon>
        <taxon>Planctomycetota</taxon>
        <taxon>Planctomycetia</taxon>
        <taxon>Pirellulales</taxon>
        <taxon>Pirellulaceae</taxon>
        <taxon>Roseiconus</taxon>
    </lineage>
</organism>
<evidence type="ECO:0000256" key="1">
    <source>
        <dbReference type="SAM" id="MobiDB-lite"/>
    </source>
</evidence>
<gene>
    <name evidence="2" type="ORF">QTN89_28220</name>
</gene>
<protein>
    <submittedName>
        <fullName evidence="2">Uncharacterized protein</fullName>
    </submittedName>
</protein>
<dbReference type="RefSeq" id="WP_289167512.1">
    <property type="nucleotide sequence ID" value="NZ_JASZZN010000040.1"/>
</dbReference>
<name>A0ABT7PSA2_9BACT</name>
<evidence type="ECO:0000313" key="2">
    <source>
        <dbReference type="EMBL" id="MDM4019374.1"/>
    </source>
</evidence>
<feature type="compositionally biased region" description="Basic residues" evidence="1">
    <location>
        <begin position="51"/>
        <end position="63"/>
    </location>
</feature>
<feature type="region of interest" description="Disordered" evidence="1">
    <location>
        <begin position="35"/>
        <end position="69"/>
    </location>
</feature>